<accession>A0A2S6H2R6</accession>
<evidence type="ECO:0000256" key="1">
    <source>
        <dbReference type="ARBA" id="ARBA00022842"/>
    </source>
</evidence>
<dbReference type="RefSeq" id="WP_104423660.1">
    <property type="nucleotide sequence ID" value="NZ_PTIY01000006.1"/>
</dbReference>
<keyword evidence="3" id="KW-0548">Nucleotidyltransferase</keyword>
<evidence type="ECO:0000259" key="2">
    <source>
        <dbReference type="Pfam" id="PF12804"/>
    </source>
</evidence>
<keyword evidence="3" id="KW-0808">Transferase</keyword>
<evidence type="ECO:0000313" key="3">
    <source>
        <dbReference type="EMBL" id="PPK71778.1"/>
    </source>
</evidence>
<dbReference type="InterPro" id="IPR025877">
    <property type="entry name" value="MobA-like_NTP_Trfase"/>
</dbReference>
<dbReference type="GO" id="GO:0016779">
    <property type="term" value="F:nucleotidyltransferase activity"/>
    <property type="evidence" value="ECO:0007669"/>
    <property type="project" value="UniProtKB-KW"/>
</dbReference>
<dbReference type="CDD" id="cd04182">
    <property type="entry name" value="GT_2_like_f"/>
    <property type="match status" value="1"/>
</dbReference>
<evidence type="ECO:0000313" key="4">
    <source>
        <dbReference type="Proteomes" id="UP000238071"/>
    </source>
</evidence>
<gene>
    <name evidence="3" type="ORF">B0F88_106130</name>
</gene>
<organism evidence="3 4">
    <name type="scientific">Methylobacter tundripaludum</name>
    <dbReference type="NCBI Taxonomy" id="173365"/>
    <lineage>
        <taxon>Bacteria</taxon>
        <taxon>Pseudomonadati</taxon>
        <taxon>Pseudomonadota</taxon>
        <taxon>Gammaproteobacteria</taxon>
        <taxon>Methylococcales</taxon>
        <taxon>Methylococcaceae</taxon>
        <taxon>Methylobacter</taxon>
    </lineage>
</organism>
<dbReference type="PANTHER" id="PTHR43777">
    <property type="entry name" value="MOLYBDENUM COFACTOR CYTIDYLYLTRANSFERASE"/>
    <property type="match status" value="1"/>
</dbReference>
<dbReference type="SUPFAM" id="SSF53448">
    <property type="entry name" value="Nucleotide-diphospho-sugar transferases"/>
    <property type="match status" value="1"/>
</dbReference>
<sequence>MDSIVGILLAAGAGRRFGADNKLTRSLPDGDLVAVRACRNLLASTDRVLAVVRPSGGELTALLQAEGAEVRVCADAEQGMGASLAFGIRACPAAAGWLIALADMPWIEPATIGKVADALRSGAPIAAPCWQGRRGHPVGFSRNLGPELAALGGDQGAKTVIQAHLDQLRLIDCADAGVLRDIDKPEDLKILTKIIKPL</sequence>
<comment type="caution">
    <text evidence="3">The sequence shown here is derived from an EMBL/GenBank/DDBJ whole genome shotgun (WGS) entry which is preliminary data.</text>
</comment>
<protein>
    <submittedName>
        <fullName evidence="3">Molybdenum cofactor cytidylyltransferase</fullName>
    </submittedName>
</protein>
<dbReference type="EMBL" id="PTIY01000006">
    <property type="protein sequence ID" value="PPK71778.1"/>
    <property type="molecule type" value="Genomic_DNA"/>
</dbReference>
<keyword evidence="4" id="KW-1185">Reference proteome</keyword>
<dbReference type="PANTHER" id="PTHR43777:SF1">
    <property type="entry name" value="MOLYBDENUM COFACTOR CYTIDYLYLTRANSFERASE"/>
    <property type="match status" value="1"/>
</dbReference>
<dbReference type="InterPro" id="IPR029044">
    <property type="entry name" value="Nucleotide-diphossugar_trans"/>
</dbReference>
<dbReference type="AlphaFoldDB" id="A0A2S6H2R6"/>
<dbReference type="Gene3D" id="3.90.550.10">
    <property type="entry name" value="Spore Coat Polysaccharide Biosynthesis Protein SpsA, Chain A"/>
    <property type="match status" value="1"/>
</dbReference>
<dbReference type="Pfam" id="PF12804">
    <property type="entry name" value="NTP_transf_3"/>
    <property type="match status" value="1"/>
</dbReference>
<dbReference type="OrthoDB" id="5298023at2"/>
<reference evidence="3 4" key="1">
    <citation type="submission" date="2018-02" db="EMBL/GenBank/DDBJ databases">
        <title>Subsurface microbial communities from deep shales in Ohio and West Virginia, USA.</title>
        <authorList>
            <person name="Wrighton K."/>
        </authorList>
    </citation>
    <scope>NUCLEOTIDE SEQUENCE [LARGE SCALE GENOMIC DNA]</scope>
    <source>
        <strain evidence="3 4">OWC-G53F</strain>
    </source>
</reference>
<proteinExistence type="predicted"/>
<keyword evidence="1" id="KW-0460">Magnesium</keyword>
<feature type="domain" description="MobA-like NTP transferase" evidence="2">
    <location>
        <begin position="6"/>
        <end position="166"/>
    </location>
</feature>
<name>A0A2S6H2R6_9GAMM</name>
<dbReference type="Proteomes" id="UP000238071">
    <property type="component" value="Unassembled WGS sequence"/>
</dbReference>